<protein>
    <submittedName>
        <fullName evidence="1">Diguanylate cyclase or its enzymatically inactive variants</fullName>
    </submittedName>
</protein>
<accession>A0A2V0QKY1</accession>
<dbReference type="AlphaFoldDB" id="A0A2V0QKY1"/>
<organism evidence="1 2">
    <name type="scientific">Pseudomonas syringae pv. actinidiae</name>
    <dbReference type="NCBI Taxonomy" id="103796"/>
    <lineage>
        <taxon>Bacteria</taxon>
        <taxon>Pseudomonadati</taxon>
        <taxon>Pseudomonadota</taxon>
        <taxon>Gammaproteobacteria</taxon>
        <taxon>Pseudomonadales</taxon>
        <taxon>Pseudomonadaceae</taxon>
        <taxon>Pseudomonas</taxon>
        <taxon>Pseudomonas syringae</taxon>
    </lineage>
</organism>
<dbReference type="Proteomes" id="UP000247480">
    <property type="component" value="Unassembled WGS sequence"/>
</dbReference>
<name>A0A2V0QKY1_PSESF</name>
<evidence type="ECO:0000313" key="2">
    <source>
        <dbReference type="Proteomes" id="UP000247480"/>
    </source>
</evidence>
<dbReference type="EMBL" id="BGJZ01000357">
    <property type="protein sequence ID" value="GBH13564.1"/>
    <property type="molecule type" value="Genomic_DNA"/>
</dbReference>
<comment type="caution">
    <text evidence="1">The sequence shown here is derived from an EMBL/GenBank/DDBJ whole genome shotgun (WGS) entry which is preliminary data.</text>
</comment>
<sequence>MAHFGTPKGTESIRGSSFLQKAILKSHLRKNYPFEPLQLLNIIIIMSKYTLWARCVCTHFEKALEW</sequence>
<gene>
    <name evidence="1" type="ORF">KPSA1_07054</name>
</gene>
<evidence type="ECO:0000313" key="1">
    <source>
        <dbReference type="EMBL" id="GBH13564.1"/>
    </source>
</evidence>
<reference evidence="1 2" key="1">
    <citation type="submission" date="2018-04" db="EMBL/GenBank/DDBJ databases">
        <title>Draft genome sequence of Pseudomonas syringae pv. actinidiae biovar 1 strains isolated from kiwifruit in Kagawa prefecture.</title>
        <authorList>
            <person name="Tabuchi M."/>
            <person name="Saito M."/>
            <person name="Fujiwara S."/>
            <person name="Sasa N."/>
            <person name="Akimitsu K."/>
            <person name="Gomi K."/>
            <person name="Konishi-Sugita S."/>
            <person name="Hamano K."/>
            <person name="Kataoka I."/>
        </authorList>
    </citation>
    <scope>NUCLEOTIDE SEQUENCE [LARGE SCALE GENOMIC DNA]</scope>
    <source>
        <strain evidence="1 2">MAFF212206</strain>
    </source>
</reference>
<proteinExistence type="predicted"/>